<accession>A0A940PP81</accession>
<organism evidence="2 3">
    <name type="scientific">Leucobacter exalbidus</name>
    <dbReference type="NCBI Taxonomy" id="662960"/>
    <lineage>
        <taxon>Bacteria</taxon>
        <taxon>Bacillati</taxon>
        <taxon>Actinomycetota</taxon>
        <taxon>Actinomycetes</taxon>
        <taxon>Micrococcales</taxon>
        <taxon>Microbacteriaceae</taxon>
        <taxon>Leucobacter</taxon>
    </lineage>
</organism>
<feature type="transmembrane region" description="Helical" evidence="1">
    <location>
        <begin position="57"/>
        <end position="78"/>
    </location>
</feature>
<dbReference type="Pfam" id="PF12277">
    <property type="entry name" value="DUF3618"/>
    <property type="match status" value="1"/>
</dbReference>
<keyword evidence="3" id="KW-1185">Reference proteome</keyword>
<dbReference type="Proteomes" id="UP000675163">
    <property type="component" value="Unassembled WGS sequence"/>
</dbReference>
<dbReference type="EMBL" id="JAFIDA010000001">
    <property type="protein sequence ID" value="MBP1326665.1"/>
    <property type="molecule type" value="Genomic_DNA"/>
</dbReference>
<dbReference type="AlphaFoldDB" id="A0A940PP81"/>
<sequence length="85" mass="9221">MNAEQKQRGIADAARARDELYGTLGQLTHQLNYARRIDEAIDEAKIRVGEMKRTRPVAFVAGVACAAAVVGLGVWGVVRAVSKRV</sequence>
<keyword evidence="1" id="KW-0472">Membrane</keyword>
<keyword evidence="1" id="KW-0812">Transmembrane</keyword>
<evidence type="ECO:0000313" key="2">
    <source>
        <dbReference type="EMBL" id="MBP1326665.1"/>
    </source>
</evidence>
<gene>
    <name evidence="2" type="ORF">JOF28_001897</name>
</gene>
<reference evidence="2" key="1">
    <citation type="submission" date="2021-02" db="EMBL/GenBank/DDBJ databases">
        <title>Sequencing the genomes of 1000 actinobacteria strains.</title>
        <authorList>
            <person name="Klenk H.-P."/>
        </authorList>
    </citation>
    <scope>NUCLEOTIDE SEQUENCE</scope>
    <source>
        <strain evidence="2">DSM 22850</strain>
    </source>
</reference>
<evidence type="ECO:0000313" key="3">
    <source>
        <dbReference type="Proteomes" id="UP000675163"/>
    </source>
</evidence>
<dbReference type="InterPro" id="IPR022062">
    <property type="entry name" value="DUF3618"/>
</dbReference>
<evidence type="ECO:0008006" key="4">
    <source>
        <dbReference type="Google" id="ProtNLM"/>
    </source>
</evidence>
<comment type="caution">
    <text evidence="2">The sequence shown here is derived from an EMBL/GenBank/DDBJ whole genome shotgun (WGS) entry which is preliminary data.</text>
</comment>
<protein>
    <recommendedName>
        <fullName evidence="4">DUF3618 domain-containing protein</fullName>
    </recommendedName>
</protein>
<name>A0A940PP81_9MICO</name>
<proteinExistence type="predicted"/>
<dbReference type="RefSeq" id="WP_209705537.1">
    <property type="nucleotide sequence ID" value="NZ_JAFIDA010000001.1"/>
</dbReference>
<evidence type="ECO:0000256" key="1">
    <source>
        <dbReference type="SAM" id="Phobius"/>
    </source>
</evidence>
<keyword evidence="1" id="KW-1133">Transmembrane helix</keyword>